<feature type="region of interest" description="Disordered" evidence="2">
    <location>
        <begin position="2177"/>
        <end position="2241"/>
    </location>
</feature>
<feature type="region of interest" description="Disordered" evidence="2">
    <location>
        <begin position="989"/>
        <end position="1057"/>
    </location>
</feature>
<feature type="region of interest" description="Disordered" evidence="2">
    <location>
        <begin position="2525"/>
        <end position="2623"/>
    </location>
</feature>
<feature type="region of interest" description="Disordered" evidence="2">
    <location>
        <begin position="1720"/>
        <end position="1739"/>
    </location>
</feature>
<feature type="compositionally biased region" description="Basic and acidic residues" evidence="2">
    <location>
        <begin position="1780"/>
        <end position="1795"/>
    </location>
</feature>
<dbReference type="PANTHER" id="PTHR13297:SF5">
    <property type="entry name" value="TBC1 DOMAIN FAMILY MEMBER 23"/>
    <property type="match status" value="1"/>
</dbReference>
<feature type="compositionally biased region" description="Basic and acidic residues" evidence="2">
    <location>
        <begin position="78"/>
        <end position="98"/>
    </location>
</feature>
<feature type="compositionally biased region" description="Basic and acidic residues" evidence="2">
    <location>
        <begin position="3333"/>
        <end position="3342"/>
    </location>
</feature>
<gene>
    <name evidence="4" type="ORF">BN1205_037870</name>
</gene>
<dbReference type="PANTHER" id="PTHR13297">
    <property type="entry name" value="TBC1 DOMAIN FAMILY MEMBER 23-RELATED"/>
    <property type="match status" value="1"/>
</dbReference>
<feature type="compositionally biased region" description="Polar residues" evidence="2">
    <location>
        <begin position="1663"/>
        <end position="1676"/>
    </location>
</feature>
<feature type="region of interest" description="Disordered" evidence="2">
    <location>
        <begin position="599"/>
        <end position="635"/>
    </location>
</feature>
<dbReference type="EMBL" id="LN714501">
    <property type="protein sequence ID" value="CEL77925.1"/>
    <property type="molecule type" value="Genomic_DNA"/>
</dbReference>
<evidence type="ECO:0000259" key="3">
    <source>
        <dbReference type="PROSITE" id="PS50086"/>
    </source>
</evidence>
<feature type="region of interest" description="Disordered" evidence="2">
    <location>
        <begin position="554"/>
        <end position="575"/>
    </location>
</feature>
<feature type="region of interest" description="Disordered" evidence="2">
    <location>
        <begin position="2636"/>
        <end position="2663"/>
    </location>
</feature>
<proteinExistence type="predicted"/>
<dbReference type="PROSITE" id="PS50086">
    <property type="entry name" value="TBC_RABGAP"/>
    <property type="match status" value="1"/>
</dbReference>
<feature type="domain" description="Rab-GAP TBC" evidence="3">
    <location>
        <begin position="1077"/>
        <end position="1267"/>
    </location>
</feature>
<feature type="compositionally biased region" description="Basic and acidic residues" evidence="2">
    <location>
        <begin position="3215"/>
        <end position="3237"/>
    </location>
</feature>
<feature type="compositionally biased region" description="Basic and acidic residues" evidence="2">
    <location>
        <begin position="3298"/>
        <end position="3325"/>
    </location>
</feature>
<feature type="compositionally biased region" description="Polar residues" evidence="2">
    <location>
        <begin position="14"/>
        <end position="31"/>
    </location>
</feature>
<dbReference type="SMART" id="SM00164">
    <property type="entry name" value="TBC"/>
    <property type="match status" value="1"/>
</dbReference>
<feature type="compositionally biased region" description="Low complexity" evidence="2">
    <location>
        <begin position="3041"/>
        <end position="3059"/>
    </location>
</feature>
<feature type="compositionally biased region" description="Polar residues" evidence="2">
    <location>
        <begin position="2612"/>
        <end position="2622"/>
    </location>
</feature>
<feature type="region of interest" description="Disordered" evidence="2">
    <location>
        <begin position="2984"/>
        <end position="3019"/>
    </location>
</feature>
<feature type="region of interest" description="Disordered" evidence="2">
    <location>
        <begin position="1747"/>
        <end position="1815"/>
    </location>
</feature>
<dbReference type="InterPro" id="IPR039755">
    <property type="entry name" value="TBC1D23"/>
</dbReference>
<feature type="compositionally biased region" description="Basic and acidic residues" evidence="2">
    <location>
        <begin position="295"/>
        <end position="306"/>
    </location>
</feature>
<feature type="region of interest" description="Disordered" evidence="2">
    <location>
        <begin position="14"/>
        <end position="243"/>
    </location>
</feature>
<feature type="compositionally biased region" description="Low complexity" evidence="2">
    <location>
        <begin position="561"/>
        <end position="575"/>
    </location>
</feature>
<feature type="compositionally biased region" description="Low complexity" evidence="2">
    <location>
        <begin position="221"/>
        <end position="239"/>
    </location>
</feature>
<feature type="compositionally biased region" description="Polar residues" evidence="2">
    <location>
        <begin position="1382"/>
        <end position="1391"/>
    </location>
</feature>
<feature type="region of interest" description="Disordered" evidence="2">
    <location>
        <begin position="257"/>
        <end position="537"/>
    </location>
</feature>
<dbReference type="InterPro" id="IPR035969">
    <property type="entry name" value="Rab-GAP_TBC_sf"/>
</dbReference>
<dbReference type="Gene3D" id="1.10.8.270">
    <property type="entry name" value="putative rabgap domain of human tbc1 domain family member 14 like domains"/>
    <property type="match status" value="1"/>
</dbReference>
<feature type="compositionally biased region" description="Basic and acidic residues" evidence="2">
    <location>
        <begin position="753"/>
        <end position="773"/>
    </location>
</feature>
<feature type="compositionally biased region" description="Basic and acidic residues" evidence="2">
    <location>
        <begin position="1996"/>
        <end position="2010"/>
    </location>
</feature>
<feature type="region of interest" description="Disordered" evidence="2">
    <location>
        <begin position="2255"/>
        <end position="2295"/>
    </location>
</feature>
<feature type="compositionally biased region" description="Basic and acidic residues" evidence="2">
    <location>
        <begin position="327"/>
        <end position="343"/>
    </location>
</feature>
<feature type="compositionally biased region" description="Low complexity" evidence="2">
    <location>
        <begin position="2414"/>
        <end position="2435"/>
    </location>
</feature>
<reference evidence="4" key="1">
    <citation type="journal article" date="2015" name="PLoS ONE">
        <title>Comprehensive Evaluation of Toxoplasma gondii VEG and Neospora caninum LIV Genomes with Tachyzoite Stage Transcriptome and Proteome Defines Novel Transcript Features.</title>
        <authorList>
            <person name="Ramaprasad A."/>
            <person name="Mourier T."/>
            <person name="Naeem R."/>
            <person name="Malas T.B."/>
            <person name="Moussa E."/>
            <person name="Panigrahi A."/>
            <person name="Vermont S.J."/>
            <person name="Otto T.D."/>
            <person name="Wastling J."/>
            <person name="Pain A."/>
        </authorList>
    </citation>
    <scope>NUCLEOTIDE SEQUENCE</scope>
    <source>
        <strain evidence="4">VEG</strain>
    </source>
</reference>
<feature type="compositionally biased region" description="Low complexity" evidence="2">
    <location>
        <begin position="620"/>
        <end position="635"/>
    </location>
</feature>
<dbReference type="InterPro" id="IPR000195">
    <property type="entry name" value="Rab-GAP-TBC_dom"/>
</dbReference>
<feature type="region of interest" description="Disordered" evidence="2">
    <location>
        <begin position="1536"/>
        <end position="1624"/>
    </location>
</feature>
<feature type="compositionally biased region" description="Basic and acidic residues" evidence="2">
    <location>
        <begin position="812"/>
        <end position="830"/>
    </location>
</feature>
<feature type="compositionally biased region" description="Low complexity" evidence="2">
    <location>
        <begin position="34"/>
        <end position="58"/>
    </location>
</feature>
<feature type="region of interest" description="Disordered" evidence="2">
    <location>
        <begin position="1653"/>
        <end position="1707"/>
    </location>
</feature>
<feature type="coiled-coil region" evidence="1">
    <location>
        <begin position="961"/>
        <end position="988"/>
    </location>
</feature>
<evidence type="ECO:0000313" key="4">
    <source>
        <dbReference type="EMBL" id="CEL77925.1"/>
    </source>
</evidence>
<dbReference type="Gene3D" id="1.10.472.80">
    <property type="entry name" value="Ypt/Rab-GAP domain of gyp1p, domain 3"/>
    <property type="match status" value="1"/>
</dbReference>
<feature type="compositionally biased region" description="Low complexity" evidence="2">
    <location>
        <begin position="1414"/>
        <end position="1425"/>
    </location>
</feature>
<dbReference type="Pfam" id="PF00566">
    <property type="entry name" value="RabGAP-TBC"/>
    <property type="match status" value="1"/>
</dbReference>
<feature type="compositionally biased region" description="Low complexity" evidence="2">
    <location>
        <begin position="1538"/>
        <end position="1581"/>
    </location>
</feature>
<feature type="compositionally biased region" description="Basic and acidic residues" evidence="2">
    <location>
        <begin position="135"/>
        <end position="144"/>
    </location>
</feature>
<feature type="compositionally biased region" description="Basic and acidic residues" evidence="2">
    <location>
        <begin position="2021"/>
        <end position="2037"/>
    </location>
</feature>
<evidence type="ECO:0000256" key="1">
    <source>
        <dbReference type="SAM" id="Coils"/>
    </source>
</evidence>
<dbReference type="SUPFAM" id="SSF47923">
    <property type="entry name" value="Ypt/Rab-GAP domain of gyp1p"/>
    <property type="match status" value="2"/>
</dbReference>
<feature type="compositionally biased region" description="Polar residues" evidence="2">
    <location>
        <begin position="177"/>
        <end position="192"/>
    </location>
</feature>
<dbReference type="GO" id="GO:0005802">
    <property type="term" value="C:trans-Golgi network"/>
    <property type="evidence" value="ECO:0007669"/>
    <property type="project" value="TreeGrafter"/>
</dbReference>
<feature type="region of interest" description="Disordered" evidence="2">
    <location>
        <begin position="1373"/>
        <end position="1429"/>
    </location>
</feature>
<protein>
    <submittedName>
        <fullName evidence="4">TBC1 domain-containing protein</fullName>
    </submittedName>
</protein>
<feature type="compositionally biased region" description="Acidic residues" evidence="2">
    <location>
        <begin position="3251"/>
        <end position="3262"/>
    </location>
</feature>
<dbReference type="GO" id="GO:0042147">
    <property type="term" value="P:retrograde transport, endosome to Golgi"/>
    <property type="evidence" value="ECO:0007669"/>
    <property type="project" value="InterPro"/>
</dbReference>
<feature type="region of interest" description="Disordered" evidence="2">
    <location>
        <begin position="3292"/>
        <end position="3342"/>
    </location>
</feature>
<dbReference type="GO" id="GO:0005829">
    <property type="term" value="C:cytosol"/>
    <property type="evidence" value="ECO:0007669"/>
    <property type="project" value="GOC"/>
</dbReference>
<feature type="region of interest" description="Disordered" evidence="2">
    <location>
        <begin position="680"/>
        <end position="887"/>
    </location>
</feature>
<accession>A0A0F7VDB3</accession>
<feature type="compositionally biased region" description="Basic and acidic residues" evidence="2">
    <location>
        <begin position="2257"/>
        <end position="2267"/>
    </location>
</feature>
<feature type="compositionally biased region" description="Low complexity" evidence="2">
    <location>
        <begin position="3095"/>
        <end position="3130"/>
    </location>
</feature>
<feature type="compositionally biased region" description="Low complexity" evidence="2">
    <location>
        <begin position="708"/>
        <end position="719"/>
    </location>
</feature>
<feature type="compositionally biased region" description="Basic and acidic residues" evidence="2">
    <location>
        <begin position="364"/>
        <end position="374"/>
    </location>
</feature>
<keyword evidence="1" id="KW-0175">Coiled coil</keyword>
<feature type="compositionally biased region" description="Gly residues" evidence="2">
    <location>
        <begin position="99"/>
        <end position="108"/>
    </location>
</feature>
<feature type="compositionally biased region" description="Polar residues" evidence="2">
    <location>
        <begin position="2447"/>
        <end position="2463"/>
    </location>
</feature>
<dbReference type="GO" id="GO:0099041">
    <property type="term" value="P:vesicle tethering to Golgi"/>
    <property type="evidence" value="ECO:0007669"/>
    <property type="project" value="TreeGrafter"/>
</dbReference>
<feature type="region of interest" description="Disordered" evidence="2">
    <location>
        <begin position="2865"/>
        <end position="2914"/>
    </location>
</feature>
<feature type="compositionally biased region" description="Low complexity" evidence="2">
    <location>
        <begin position="433"/>
        <end position="453"/>
    </location>
</feature>
<feature type="compositionally biased region" description="Basic and acidic residues" evidence="2">
    <location>
        <begin position="1747"/>
        <end position="1765"/>
    </location>
</feature>
<feature type="compositionally biased region" description="Basic and acidic residues" evidence="2">
    <location>
        <begin position="393"/>
        <end position="414"/>
    </location>
</feature>
<sequence length="3420" mass="359364">MHCAAEICFTNMSASSVPSSTQDVPSVNLPFTPSPALSPASSLSAVPPVPSQSLASSPRRCAPLEGAPGGTETGRWGEAQKGDKEELGHPGAEREPGRGETGQGGEIRAGGEVEDERLSAVEAKEAGGVDVGAIGHEHSEEANKAGETLPGVASLSEGQTYGGLGYAVETSRETATRTRNTQNEMESATDTPGQKDHRDSPSAALTRIPTSSTSTPVHWTSSVASLSSPSAVSPASVGSDFAGGLSIEGEMAMPAGLSGLFQSKGPRVSSPSSSLPQAEAEERGDRGVGELQRAMWKDGKLEKEPESPAASGATQRSREGGATAAAHEGRERGDTAPGEKKNESLAPEGLHLPSMFAIGGDTRAGGEDDRAQLRDKHRFGTNQGGAGGQETDELPRTIVEESPLKMEITVEGKRRTAPQAFEGATCRPEPSAERSPALASSSALAPAASVASVCPQPGAPTRVSSSVEDLPRSSGPPGQSLSACAITCSSSCPPSLSFTSANPTSSSVSSAAPERPQSEMLVTRPSHFDPQPLSDHSPCIVSHEAAHARPLSLGVQSSCTAPQSSFSPLYSSSAAPSSAVFSSVPQAVFAGESPAFSLSDSPLLGRSEKESPLPNNTPHSPEVSPPCAASSSASAVSRRSGSASVSSFSASSPASSAPSSSVSVLSSAVSVSSAQLEAVSLGPGFPLRHPRRADTPDLTASESPPGTRSASRNAHAAAAWIRGNTDARPCAFFSPDSSFEERETEECSLSGEESGRRNEKAEPVSEIPIRADDAETDAEDAEGVGAGEETRGGEEAEGEKESEEETGQCREGAQRGEVAARKAEERRTHLQEAQGEDSRGACSSSEEGGVSPRLGRLPALSAEQKAGEKTPLNASSTGYALGLSGKPQVVSSASTSVPFAVRHHALPFVSRGSVPALLVSLEKAASMDGTSRSRTEADTLGYLSLPEASRRRVSSPSPSSREAVSLRQRALEAELERLLQAVHAYDKRDAQECATEETQEAREPVSASRQPEKEEEGEQGQGESAEEERGETGEVEGDLGKKGQNRGGEGDADAGLRGGRAALVERIRQVVSEMEDGLPMDLRGATWQVLLSVEEDAEGDAKLAEAIKETALDEPNQRVIRSDVERTRASLAFYRDADSRAWMEKLLTNYCKTCHIKYKQGLNELLAPFLYLKGETFSAANVFRCFHAFVRRFLPGMFCDDEFTSLQCAFHLFKHLLTYHDPALAAFLERHYVTPELYVTPWFLTLFSSKTSLLVLFALWDKYVAEGDPNFFPFLALALLICFRREIQRTEVSQLPETLSKITIHSVEQLRELWDLANELKAQTPLSFSHRMFASQRGALASLQPLQQLEMEAAFFTFPEEVLNHAYGLNGRPSQDARVVSPPSSTASKTRVSPLPLPLPHAQEMMPGGDSPHAASSSSLAASASTPFRSHVPSTPSALWASEAAASSLAAEKLGTSPLQMPPQWKMLLLDLRPAWCFEAGRLPPAIHIDLLGDWRATLSALLGVYDPQTQQEEAVSSRVSSSPSSLHLPAGLRHLAGGFRSTGSRRSSKAKQSSPSASSSSSSPAASSAEQSQASALLQAGHREDRETPPRLPGASSHSGAREEGGMHAPRGDGSSCGDSPHAEWTAVVDGEGRGGSVHSLVSAYLEKKASRQSLAVPPSPASSGPTAKTLSAPSETKREDGESDGEEVSAPAPRGHHASKVEKGGAASRLFLRSFRRRSHQAGASRTASGTEASTVLLGRESAAKDLEVKRHEGDLCGDRRQGDTGPEDPSAAARGSSCERSRGRSGEREASRDFGTAEPRSPVRRCSAKAPRLSPLREGTVSGAFESDDDGLCVFSDDPSLYCKGHARRQFCLLARTNDTGACLLSTSLPGRTAPAPVFSQVPLQALEGDCMQGGARGRFPPPKSDIAVSESAAGRETRCGVGGDTLVEPNRKKGEWTIRRGTAADGEKRRVNAGDMAEIPEIGKAEGYTSRLVVSPRDASPEGGSGFPSVARGDEETGETRQRRLLLEIGGGGQNASKEKDPEHAKDKREKSLHRVVELESDSAPSLATLPVSFRGRLASDVGELPKASHLTAASASMAGSFLEFPGRSSGVRTHLRRRRCRMASRLPRLPHSGDWNTLEKLCFAEWAPPFGFDQVLPRLCLSDGESPLPGGGAGGDGVLSFSASRFLRPLSARSRGGKNAKGSESRESSVFVPVTNAPDAASGDCSEGQKGRTPSSGTRASSLRREGDDAPVGGGTESVVASLLASRFPAVDARETEETHALEEEEEEALSTLPSPARGTQGREGDNTPTSVLVSSFLVGRSTETAKLFYSRALSLEENTEAFRQEKVQLPTHHACLITSDETSYEEALEVYRVLTQEMGVRWVSIVKGGYRACHDVAVREGLELVDHNPVVCPLCTDAVSPESECSRRGSLFSRSSSPAAGASAPAPARLGKVAQTPPRVSASSGERAQSMLAGQTRPSEKASAMKRTGSSFSFLPLKSLSTSPRASLLSSHHGSDAGLAFFGGKGPAGAHSSVGFPADLSGVPSPGPSAVSAAGAGLSGEEEPGKGGGSLAASPFSDGASPSGDSAVSPCGASADSGSRNLAPSERHAGAGPCGRERDTRHLSVPSPSGQGTSMPFSIMGAWRRFSATSRSPRIGGLGSGGEAAGSGPRGGRTGPVSSVAMAQTGASERKANSDAQAVVGIRGVFPQRGGRDSPGEPCEAVGFVCPYHTEGTPVSAFGPGQGVSPGFTPHSLSAPASFASFPTGGTAVSSAGSHATGYQPSPNLPVGDVCLLFPPYCPHCHGVLSVPFAASGAASASSLAGASRAGVSPGNSGAGDFTFSPFSLPFASPTEVLCCCVSCGTTVSPCCFEPVGPAGLGVPRSEGARASAPSQEAKREKETAQPGSSAPHTAREEMSGRPAVPPGAPARSGTLAHIPALPVGLYLLNWRDLLTSQFTEQLRCFHCFIEGIFQPSAELVVEARQARRRALRAGGLLALPSAEKEEGSERRTRRKGSKKEEGSEGDGDSQGSESEERYAFCSIAPRESACKDERKSRSFSASSEGSSPSSARAGGSRHFGSLAFAGNTGDSQPASPASPKKSRRSFLSVFQTSSPESALHSPSSHASSASPGGSSSGRTRQSSTIGSLPTRSLSVASSVAGQFVAAGLGEGYTYLRDWQMNRPTLESCRILVTPRRLLLVSAPEPLLVRRQRVVGGDRAFCAESLAQQTGGNREKTSQREGKEEGKEGADRTEEGETEKENEERERQEDEEETESESEDMQAFLGLLAGGNRVIEGRDVEEFCGLVPKLQPIKPTGEEGEKQSPESLHGEGAAKSRTREEAMARGPGLETWRRNSEQTEPHLEEVVQVYASFELSEILKITSKKNNSKLLCFYFNANKTQPLMVLRFESSPAAHDCIGHVRGLYRLLKTQRPPQQTK</sequence>
<organism evidence="4">
    <name type="scientific">Toxoplasma gondii (strain ATCC 50861 / VEG)</name>
    <dbReference type="NCBI Taxonomy" id="432359"/>
    <lineage>
        <taxon>Eukaryota</taxon>
        <taxon>Sar</taxon>
        <taxon>Alveolata</taxon>
        <taxon>Apicomplexa</taxon>
        <taxon>Conoidasida</taxon>
        <taxon>Coccidia</taxon>
        <taxon>Eucoccidiorida</taxon>
        <taxon>Eimeriorina</taxon>
        <taxon>Sarcocystidae</taxon>
        <taxon>Toxoplasma</taxon>
    </lineage>
</organism>
<feature type="compositionally biased region" description="Polar residues" evidence="2">
    <location>
        <begin position="2217"/>
        <end position="2226"/>
    </location>
</feature>
<feature type="compositionally biased region" description="Polar residues" evidence="2">
    <location>
        <begin position="208"/>
        <end position="220"/>
    </location>
</feature>
<feature type="compositionally biased region" description="Basic and acidic residues" evidence="2">
    <location>
        <begin position="2591"/>
        <end position="2608"/>
    </location>
</feature>
<feature type="compositionally biased region" description="Low complexity" evidence="2">
    <location>
        <begin position="2526"/>
        <end position="2542"/>
    </location>
</feature>
<feature type="compositionally biased region" description="Acidic residues" evidence="2">
    <location>
        <begin position="795"/>
        <end position="806"/>
    </location>
</feature>
<feature type="region of interest" description="Disordered" evidence="2">
    <location>
        <begin position="3035"/>
        <end position="3131"/>
    </location>
</feature>
<feature type="region of interest" description="Disordered" evidence="2">
    <location>
        <begin position="2413"/>
        <end position="2474"/>
    </location>
</feature>
<feature type="compositionally biased region" description="Low complexity" evidence="2">
    <location>
        <begin position="487"/>
        <end position="512"/>
    </location>
</feature>
<evidence type="ECO:0000256" key="2">
    <source>
        <dbReference type="SAM" id="MobiDB-lite"/>
    </source>
</evidence>
<feature type="compositionally biased region" description="Basic and acidic residues" evidence="2">
    <location>
        <begin position="116"/>
        <end position="127"/>
    </location>
</feature>
<name>A0A0F7VDB3_TOXGV</name>
<feature type="region of interest" description="Disordered" evidence="2">
    <location>
        <begin position="1979"/>
        <end position="2037"/>
    </location>
</feature>
<feature type="compositionally biased region" description="Acidic residues" evidence="2">
    <location>
        <begin position="1013"/>
        <end position="1037"/>
    </location>
</feature>
<feature type="compositionally biased region" description="Gly residues" evidence="2">
    <location>
        <begin position="2642"/>
        <end position="2660"/>
    </location>
</feature>
<feature type="region of interest" description="Disordered" evidence="2">
    <location>
        <begin position="3208"/>
        <end position="3262"/>
    </location>
</feature>
<feature type="compositionally biased region" description="Polar residues" evidence="2">
    <location>
        <begin position="1724"/>
        <end position="1736"/>
    </location>
</feature>